<comment type="caution">
    <text evidence="1">The sequence shown here is derived from an EMBL/GenBank/DDBJ whole genome shotgun (WGS) entry which is preliminary data.</text>
</comment>
<protein>
    <recommendedName>
        <fullName evidence="3">Copper transporter</fullName>
    </recommendedName>
</protein>
<keyword evidence="2" id="KW-1185">Reference proteome</keyword>
<reference evidence="2" key="1">
    <citation type="submission" date="2023-07" db="EMBL/GenBank/DDBJ databases">
        <title>30 novel species of actinomycetes from the DSMZ collection.</title>
        <authorList>
            <person name="Nouioui I."/>
        </authorList>
    </citation>
    <scope>NUCLEOTIDE SEQUENCE [LARGE SCALE GENOMIC DNA]</scope>
    <source>
        <strain evidence="2">DSM 44399</strain>
    </source>
</reference>
<evidence type="ECO:0008006" key="3">
    <source>
        <dbReference type="Google" id="ProtNLM"/>
    </source>
</evidence>
<accession>A0ABU2JC81</accession>
<organism evidence="1 2">
    <name type="scientific">Jatrophihabitans lederbergiae</name>
    <dbReference type="NCBI Taxonomy" id="3075547"/>
    <lineage>
        <taxon>Bacteria</taxon>
        <taxon>Bacillati</taxon>
        <taxon>Actinomycetota</taxon>
        <taxon>Actinomycetes</taxon>
        <taxon>Jatrophihabitantales</taxon>
        <taxon>Jatrophihabitantaceae</taxon>
        <taxon>Jatrophihabitans</taxon>
    </lineage>
</organism>
<name>A0ABU2JC81_9ACTN</name>
<proteinExistence type="predicted"/>
<evidence type="ECO:0000313" key="2">
    <source>
        <dbReference type="Proteomes" id="UP001183176"/>
    </source>
</evidence>
<sequence length="222" mass="22692">MKLPQNEKTWIAGGLASALVLTAAAWFGAISPQRSSAADLRSQRADAETQNTVLLVKTNRLRSDSKNLRQLSAQLADRLKQLPMDSDFSGLTLQLNRQAAASHVMLTSIVIGTAAPVNGAASGAHSVASATANPAGGIYAVPLTVVSSGSLANQKAFLTKVQQAGPRLALVTSTKLVPGTAENGKSIDPGSSMTTVFTAFVAPQSAQVAAQLAKQLAAGSSG</sequence>
<dbReference type="RefSeq" id="WP_311423750.1">
    <property type="nucleotide sequence ID" value="NZ_JAVREH010000020.1"/>
</dbReference>
<gene>
    <name evidence="1" type="ORF">RM423_14490</name>
</gene>
<dbReference type="EMBL" id="JAVREH010000020">
    <property type="protein sequence ID" value="MDT0262600.1"/>
    <property type="molecule type" value="Genomic_DNA"/>
</dbReference>
<dbReference type="Proteomes" id="UP001183176">
    <property type="component" value="Unassembled WGS sequence"/>
</dbReference>
<evidence type="ECO:0000313" key="1">
    <source>
        <dbReference type="EMBL" id="MDT0262600.1"/>
    </source>
</evidence>